<proteinExistence type="predicted"/>
<dbReference type="InterPro" id="IPR050351">
    <property type="entry name" value="BphY/WalK/GraS-like"/>
</dbReference>
<dbReference type="PANTHER" id="PTHR45453">
    <property type="entry name" value="PHOSPHATE REGULON SENSOR PROTEIN PHOR"/>
    <property type="match status" value="1"/>
</dbReference>
<dbReference type="InterPro" id="IPR035965">
    <property type="entry name" value="PAS-like_dom_sf"/>
</dbReference>
<evidence type="ECO:0000256" key="3">
    <source>
        <dbReference type="ARBA" id="ARBA00022553"/>
    </source>
</evidence>
<evidence type="ECO:0000313" key="10">
    <source>
        <dbReference type="EMBL" id="PNV74552.1"/>
    </source>
</evidence>
<dbReference type="CDD" id="cd00130">
    <property type="entry name" value="PAS"/>
    <property type="match status" value="1"/>
</dbReference>
<comment type="caution">
    <text evidence="10">The sequence shown here is derived from an EMBL/GenBank/DDBJ whole genome shotgun (WGS) entry which is preliminary data.</text>
</comment>
<evidence type="ECO:0000256" key="4">
    <source>
        <dbReference type="ARBA" id="ARBA00022679"/>
    </source>
</evidence>
<feature type="domain" description="PAS" evidence="9">
    <location>
        <begin position="1"/>
        <end position="67"/>
    </location>
</feature>
<dbReference type="InterPro" id="IPR036890">
    <property type="entry name" value="HATPase_C_sf"/>
</dbReference>
<dbReference type="EC" id="2.7.13.3" evidence="2"/>
<evidence type="ECO:0000256" key="2">
    <source>
        <dbReference type="ARBA" id="ARBA00012438"/>
    </source>
</evidence>
<evidence type="ECO:0000259" key="9">
    <source>
        <dbReference type="PROSITE" id="PS50112"/>
    </source>
</evidence>
<comment type="catalytic activity">
    <reaction evidence="1">
        <text>ATP + protein L-histidine = ADP + protein N-phospho-L-histidine.</text>
        <dbReference type="EC" id="2.7.13.3"/>
    </reaction>
</comment>
<dbReference type="InterPro" id="IPR013767">
    <property type="entry name" value="PAS_fold"/>
</dbReference>
<dbReference type="Gene3D" id="3.30.565.10">
    <property type="entry name" value="Histidine kinase-like ATPase, C-terminal domain"/>
    <property type="match status" value="1"/>
</dbReference>
<evidence type="ECO:0000313" key="11">
    <source>
        <dbReference type="Proteomes" id="UP000094669"/>
    </source>
</evidence>
<dbReference type="Pfam" id="PF00989">
    <property type="entry name" value="PAS"/>
    <property type="match status" value="1"/>
</dbReference>
<feature type="domain" description="Histidine kinase" evidence="8">
    <location>
        <begin position="291"/>
        <end position="412"/>
    </location>
</feature>
<dbReference type="PROSITE" id="PS50112">
    <property type="entry name" value="PAS"/>
    <property type="match status" value="1"/>
</dbReference>
<accession>A0ABX4YHL4</accession>
<dbReference type="InterPro" id="IPR003594">
    <property type="entry name" value="HATPase_dom"/>
</dbReference>
<evidence type="ECO:0000259" key="8">
    <source>
        <dbReference type="PROSITE" id="PS50109"/>
    </source>
</evidence>
<reference evidence="10" key="1">
    <citation type="submission" date="2018-01" db="EMBL/GenBank/DDBJ databases">
        <title>Genomic characterization of Leptospira inadai serogroup Lyme isolated from captured rat in Brazil and comparative analysis with human reference strain.</title>
        <authorList>
            <person name="Moreno L.Z."/>
            <person name="Loureiro A.P."/>
            <person name="Miraglia F."/>
            <person name="Kremer F.S."/>
            <person name="Eslabao M.R."/>
            <person name="Dellagostin O.A."/>
            <person name="Lilenbaum W."/>
            <person name="Moreno A.M."/>
        </authorList>
    </citation>
    <scope>NUCLEOTIDE SEQUENCE [LARGE SCALE GENOMIC DNA]</scope>
    <source>
        <strain evidence="10">M34/99</strain>
    </source>
</reference>
<dbReference type="InterPro" id="IPR005467">
    <property type="entry name" value="His_kinase_dom"/>
</dbReference>
<dbReference type="PROSITE" id="PS50109">
    <property type="entry name" value="HIS_KIN"/>
    <property type="match status" value="1"/>
</dbReference>
<organism evidence="10 11">
    <name type="scientific">Leptospira inadai serovar Lyme</name>
    <dbReference type="NCBI Taxonomy" id="293084"/>
    <lineage>
        <taxon>Bacteria</taxon>
        <taxon>Pseudomonadati</taxon>
        <taxon>Spirochaetota</taxon>
        <taxon>Spirochaetia</taxon>
        <taxon>Leptospirales</taxon>
        <taxon>Leptospiraceae</taxon>
        <taxon>Leptospira</taxon>
    </lineage>
</organism>
<keyword evidence="7" id="KW-0472">Membrane</keyword>
<evidence type="ECO:0000256" key="7">
    <source>
        <dbReference type="ARBA" id="ARBA00023136"/>
    </source>
</evidence>
<dbReference type="InterPro" id="IPR000014">
    <property type="entry name" value="PAS"/>
</dbReference>
<keyword evidence="11" id="KW-1185">Reference proteome</keyword>
<sequence length="412" mass="47066">MNPIIQTLTSGAIVTDWSGKILEFSPTFLSMLGRDPNVDLPESYFDWIHSVDREHEEQFLKKAQAGEIKHYEILKRLRREDGSYEVFQTISSVLDSANSKGGKLFTLFLPIDGAPQSATWKESGDLVRGEELLGAEMEFYRKALEIFDWKQSLKDRYSSSSWMDLAIKQINITLMQGTGIGSLMSVLSMIITKAKHNEVEGIVEIRENLFDLLKDSVDSTGKFTRFLSSAQALFEESLKVEETATVGDLIDCLRELIDEIEPSVQFRGQKFLISDNLHILSNKLRLKKVWFQKIIREVLINALKYSPEKSNIMVLVLKIGNEIQLKVINDPPFPGYLQEFHEDLVFEPFYRGVKFMDERYDQEEFGMGLGLSVVKKLVELHGGRVHLQTINLNLHENKKEGICLTIRLPVVS</sequence>
<keyword evidence="3" id="KW-0597">Phosphoprotein</keyword>
<evidence type="ECO:0000256" key="1">
    <source>
        <dbReference type="ARBA" id="ARBA00000085"/>
    </source>
</evidence>
<dbReference type="SMART" id="SM00387">
    <property type="entry name" value="HATPase_c"/>
    <property type="match status" value="1"/>
</dbReference>
<dbReference type="NCBIfam" id="TIGR00229">
    <property type="entry name" value="sensory_box"/>
    <property type="match status" value="1"/>
</dbReference>
<dbReference type="SUPFAM" id="SSF55874">
    <property type="entry name" value="ATPase domain of HSP90 chaperone/DNA topoisomerase II/histidine kinase"/>
    <property type="match status" value="1"/>
</dbReference>
<dbReference type="PANTHER" id="PTHR45453:SF1">
    <property type="entry name" value="PHOSPHATE REGULON SENSOR PROTEIN PHOR"/>
    <property type="match status" value="1"/>
</dbReference>
<dbReference type="CDD" id="cd00075">
    <property type="entry name" value="HATPase"/>
    <property type="match status" value="1"/>
</dbReference>
<dbReference type="EMBL" id="MCRM02000013">
    <property type="protein sequence ID" value="PNV74552.1"/>
    <property type="molecule type" value="Genomic_DNA"/>
</dbReference>
<name>A0ABX4YHL4_9LEPT</name>
<protein>
    <recommendedName>
        <fullName evidence="2">histidine kinase</fullName>
        <ecNumber evidence="2">2.7.13.3</ecNumber>
    </recommendedName>
</protein>
<dbReference type="RefSeq" id="WP_039934742.1">
    <property type="nucleotide sequence ID" value="NZ_MCRM02000013.1"/>
</dbReference>
<dbReference type="Gene3D" id="3.30.450.20">
    <property type="entry name" value="PAS domain"/>
    <property type="match status" value="1"/>
</dbReference>
<dbReference type="Pfam" id="PF02518">
    <property type="entry name" value="HATPase_c"/>
    <property type="match status" value="1"/>
</dbReference>
<keyword evidence="6" id="KW-0902">Two-component regulatory system</keyword>
<evidence type="ECO:0000256" key="6">
    <source>
        <dbReference type="ARBA" id="ARBA00023012"/>
    </source>
</evidence>
<keyword evidence="5" id="KW-0418">Kinase</keyword>
<evidence type="ECO:0000256" key="5">
    <source>
        <dbReference type="ARBA" id="ARBA00022777"/>
    </source>
</evidence>
<gene>
    <name evidence="10" type="ORF">BES34_013520</name>
</gene>
<dbReference type="SMART" id="SM00091">
    <property type="entry name" value="PAS"/>
    <property type="match status" value="1"/>
</dbReference>
<dbReference type="Proteomes" id="UP000094669">
    <property type="component" value="Unassembled WGS sequence"/>
</dbReference>
<dbReference type="SUPFAM" id="SSF55785">
    <property type="entry name" value="PYP-like sensor domain (PAS domain)"/>
    <property type="match status" value="1"/>
</dbReference>
<keyword evidence="4" id="KW-0808">Transferase</keyword>